<keyword evidence="6" id="KW-0326">Glycosidase</keyword>
<organism evidence="8 9">
    <name type="scientific">Halalkalibacter kiskunsagensis</name>
    <dbReference type="NCBI Taxonomy" id="1548599"/>
    <lineage>
        <taxon>Bacteria</taxon>
        <taxon>Bacillati</taxon>
        <taxon>Bacillota</taxon>
        <taxon>Bacilli</taxon>
        <taxon>Bacillales</taxon>
        <taxon>Bacillaceae</taxon>
        <taxon>Halalkalibacter</taxon>
    </lineage>
</organism>
<dbReference type="InterPro" id="IPR023296">
    <property type="entry name" value="Glyco_hydro_beta-prop_sf"/>
</dbReference>
<feature type="domain" description="CBM6" evidence="7">
    <location>
        <begin position="513"/>
        <end position="641"/>
    </location>
</feature>
<evidence type="ECO:0000259" key="7">
    <source>
        <dbReference type="PROSITE" id="PS51175"/>
    </source>
</evidence>
<dbReference type="EMBL" id="JBHLUX010000025">
    <property type="protein sequence ID" value="MFC0470758.1"/>
    <property type="molecule type" value="Genomic_DNA"/>
</dbReference>
<dbReference type="PROSITE" id="PS51175">
    <property type="entry name" value="CBM6"/>
    <property type="match status" value="1"/>
</dbReference>
<dbReference type="InterPro" id="IPR005084">
    <property type="entry name" value="CBM6"/>
</dbReference>
<dbReference type="PANTHER" id="PTHR43772:SF2">
    <property type="entry name" value="PUTATIVE (AFU_ORTHOLOGUE AFUA_2G04480)-RELATED"/>
    <property type="match status" value="1"/>
</dbReference>
<dbReference type="CDD" id="cd09003">
    <property type="entry name" value="GH43_XynD-like"/>
    <property type="match status" value="1"/>
</dbReference>
<evidence type="ECO:0000256" key="4">
    <source>
        <dbReference type="ARBA" id="ARBA00022801"/>
    </source>
</evidence>
<dbReference type="InterPro" id="IPR006584">
    <property type="entry name" value="Cellulose-bd_IV"/>
</dbReference>
<dbReference type="SUPFAM" id="SSF49785">
    <property type="entry name" value="Galactose-binding domain-like"/>
    <property type="match status" value="1"/>
</dbReference>
<dbReference type="Gene3D" id="2.60.120.260">
    <property type="entry name" value="Galactose-binding domain-like"/>
    <property type="match status" value="1"/>
</dbReference>
<accession>A0ABV6KFD4</accession>
<dbReference type="PANTHER" id="PTHR43772">
    <property type="entry name" value="ENDO-1,4-BETA-XYLANASE"/>
    <property type="match status" value="1"/>
</dbReference>
<dbReference type="Pfam" id="PF04616">
    <property type="entry name" value="Glyco_hydro_43"/>
    <property type="match status" value="1"/>
</dbReference>
<dbReference type="RefSeq" id="WP_335960460.1">
    <property type="nucleotide sequence ID" value="NZ_JAXBLX010000010.1"/>
</dbReference>
<evidence type="ECO:0000256" key="2">
    <source>
        <dbReference type="ARBA" id="ARBA00022651"/>
    </source>
</evidence>
<evidence type="ECO:0000313" key="8">
    <source>
        <dbReference type="EMBL" id="MFC0470758.1"/>
    </source>
</evidence>
<evidence type="ECO:0000256" key="1">
    <source>
        <dbReference type="ARBA" id="ARBA00009865"/>
    </source>
</evidence>
<dbReference type="Pfam" id="PF03422">
    <property type="entry name" value="CBM_6"/>
    <property type="match status" value="1"/>
</dbReference>
<dbReference type="Gene3D" id="2.115.10.20">
    <property type="entry name" value="Glycosyl hydrolase domain, family 43"/>
    <property type="match status" value="1"/>
</dbReference>
<keyword evidence="4 8" id="KW-0378">Hydrolase</keyword>
<dbReference type="SUPFAM" id="SSF75005">
    <property type="entry name" value="Arabinanase/levansucrase/invertase"/>
    <property type="match status" value="1"/>
</dbReference>
<dbReference type="GO" id="GO:0016787">
    <property type="term" value="F:hydrolase activity"/>
    <property type="evidence" value="ECO:0007669"/>
    <property type="project" value="UniProtKB-KW"/>
</dbReference>
<keyword evidence="9" id="KW-1185">Reference proteome</keyword>
<comment type="similarity">
    <text evidence="1">Belongs to the glycosyl hydrolase 43 family.</text>
</comment>
<sequence>MVAVSITLYRPNVSTTSKITPNSLAAYLKEGVIELSQDLDSAYDVQLLLDELPEDADVRQIQATVRIPEVLEVTEVVPNTENLVAKNIFFEPIDEGIVIQINNGEDSAVMFTNKDISRELVTIKMKLKQELKEKVNDEINVRSLEITHSDDRLEDYDVSGANSKVTYSTPANAIGKLPPNGNPLVSHKFGADPFALVFEDRVYLYATNDVFEYDEKNNVKDNSYGNINKLSVISSDDLVNWTDHGVINAAGPEGAAKWATQSWAPAAAHKVIAGEDKFFLYFANNASGIGVLTSDSPTGPWEDPIGKALFLRSTPGVEEVTWLFDPAVLIDDDGKAYIYFGGGVPEGQYEMPNTARVMELGDDMVSVVGEAVTIPAPFMFENAGINKVGDLYYYTYCTNFYDGVRPEGSPPAGEIAYMTSSNPMGPWTYQDTILKNPAHFFGVGGNNHHAIFRFHGEYYIAYHAQTLSKAMGFPKGYRSTHLNKVYFNDNGTIEPIHANLIGVEGVKHLNPFQRVEAENIAWNAGIEVEPLVEDNFSRNMVVTDIENGDWTAVSGVDFGEGASEFAATVSSGTSEGSIELRLDHPDGKLIGTLSVANTGGWEQWTTLRTAVSDVEGVHDLYFVYRGKSDQNLFKIDYWQFSK</sequence>
<dbReference type="CDD" id="cd04084">
    <property type="entry name" value="CBM6_xylanase-like"/>
    <property type="match status" value="1"/>
</dbReference>
<proteinExistence type="inferred from homology"/>
<dbReference type="InterPro" id="IPR008979">
    <property type="entry name" value="Galactose-bd-like_sf"/>
</dbReference>
<keyword evidence="3" id="KW-0732">Signal</keyword>
<evidence type="ECO:0000256" key="3">
    <source>
        <dbReference type="ARBA" id="ARBA00022729"/>
    </source>
</evidence>
<dbReference type="SMART" id="SM00606">
    <property type="entry name" value="CBD_IV"/>
    <property type="match status" value="1"/>
</dbReference>
<dbReference type="Proteomes" id="UP001589838">
    <property type="component" value="Unassembled WGS sequence"/>
</dbReference>
<keyword evidence="5" id="KW-0119">Carbohydrate metabolism</keyword>
<evidence type="ECO:0000313" key="9">
    <source>
        <dbReference type="Proteomes" id="UP001589838"/>
    </source>
</evidence>
<reference evidence="8 9" key="1">
    <citation type="submission" date="2024-09" db="EMBL/GenBank/DDBJ databases">
        <authorList>
            <person name="Sun Q."/>
            <person name="Mori K."/>
        </authorList>
    </citation>
    <scope>NUCLEOTIDE SEQUENCE [LARGE SCALE GENOMIC DNA]</scope>
    <source>
        <strain evidence="8 9">NCAIM B.02610</strain>
    </source>
</reference>
<evidence type="ECO:0000256" key="5">
    <source>
        <dbReference type="ARBA" id="ARBA00023277"/>
    </source>
</evidence>
<dbReference type="InterPro" id="IPR006710">
    <property type="entry name" value="Glyco_hydro_43"/>
</dbReference>
<keyword evidence="2" id="KW-0624">Polysaccharide degradation</keyword>
<comment type="caution">
    <text evidence="8">The sequence shown here is derived from an EMBL/GenBank/DDBJ whole genome shotgun (WGS) entry which is preliminary data.</text>
</comment>
<gene>
    <name evidence="8" type="ORF">ACFFHM_09695</name>
</gene>
<protein>
    <submittedName>
        <fullName evidence="8">Glycoside hydrolase family 43 protein</fullName>
    </submittedName>
</protein>
<keyword evidence="2" id="KW-0858">Xylan degradation</keyword>
<evidence type="ECO:0000256" key="6">
    <source>
        <dbReference type="ARBA" id="ARBA00023295"/>
    </source>
</evidence>
<dbReference type="InterPro" id="IPR052176">
    <property type="entry name" value="Glycosyl_Hydrlase_43_Enz"/>
</dbReference>
<name>A0ABV6KFD4_9BACI</name>